<keyword evidence="3" id="KW-0614">Plasmid</keyword>
<dbReference type="GO" id="GO:0003676">
    <property type="term" value="F:nucleic acid binding"/>
    <property type="evidence" value="ECO:0007669"/>
    <property type="project" value="InterPro"/>
</dbReference>
<dbReference type="InterPro" id="IPR001584">
    <property type="entry name" value="Integrase_cat-core"/>
</dbReference>
<dbReference type="PROSITE" id="PS50994">
    <property type="entry name" value="INTEGRASE"/>
    <property type="match status" value="1"/>
</dbReference>
<evidence type="ECO:0000313" key="3">
    <source>
        <dbReference type="EMBL" id="QFY62695.1"/>
    </source>
</evidence>
<accession>A0A5Q0CBH5</accession>
<organism evidence="3 4">
    <name type="scientific">Rhizobium grahamii</name>
    <dbReference type="NCBI Taxonomy" id="1120045"/>
    <lineage>
        <taxon>Bacteria</taxon>
        <taxon>Pseudomonadati</taxon>
        <taxon>Pseudomonadota</taxon>
        <taxon>Alphaproteobacteria</taxon>
        <taxon>Hyphomicrobiales</taxon>
        <taxon>Rhizobiaceae</taxon>
        <taxon>Rhizobium/Agrobacterium group</taxon>
        <taxon>Rhizobium</taxon>
    </lineage>
</organism>
<feature type="domain" description="Integrase catalytic" evidence="2">
    <location>
        <begin position="279"/>
        <end position="498"/>
    </location>
</feature>
<dbReference type="InterPro" id="IPR036397">
    <property type="entry name" value="RNaseH_sf"/>
</dbReference>
<reference evidence="3 4" key="1">
    <citation type="submission" date="2019-08" db="EMBL/GenBank/DDBJ databases">
        <title>Prosopis cineraria nodule microbiome.</title>
        <authorList>
            <person name="Ali R."/>
            <person name="Chaluvadi S.R."/>
            <person name="Wang X."/>
        </authorList>
    </citation>
    <scope>NUCLEOTIDE SEQUENCE [LARGE SCALE GENOMIC DNA]</scope>
    <source>
        <strain evidence="3 4">BG7</strain>
        <plasmid evidence="3 4">unnamed</plasmid>
    </source>
</reference>
<evidence type="ECO:0000256" key="1">
    <source>
        <dbReference type="SAM" id="MobiDB-lite"/>
    </source>
</evidence>
<feature type="region of interest" description="Disordered" evidence="1">
    <location>
        <begin position="658"/>
        <end position="712"/>
    </location>
</feature>
<gene>
    <name evidence="3" type="ORF">FZ934_20155</name>
</gene>
<geneLocation type="plasmid" evidence="3 4">
    <name>unnamed</name>
</geneLocation>
<keyword evidence="4" id="KW-1185">Reference proteome</keyword>
<name>A0A5Q0CBH5_9HYPH</name>
<dbReference type="GO" id="GO:0015074">
    <property type="term" value="P:DNA integration"/>
    <property type="evidence" value="ECO:0007669"/>
    <property type="project" value="InterPro"/>
</dbReference>
<evidence type="ECO:0000259" key="2">
    <source>
        <dbReference type="PROSITE" id="PS50994"/>
    </source>
</evidence>
<protein>
    <submittedName>
        <fullName evidence="3">Transposase family protein</fullName>
    </submittedName>
</protein>
<dbReference type="Gene3D" id="3.30.420.10">
    <property type="entry name" value="Ribonuclease H-like superfamily/Ribonuclease H"/>
    <property type="match status" value="1"/>
</dbReference>
<sequence length="712" mass="80391">MEHYPLPAKVLRHPIPILTSIDRVWFGSEPYVPGKRTLTGYTFVHHIHPDRVLPLTFAEINSRLDTGSGRLEYGAFSETKQFLHTLFNGKNFHEFDEAVKGIAMQRERLFRKYEEEVLRNGKVPRSSATFQAWIDAAWLAIRGRTRSDQSSINPPSVSTFNRRYKEWVKYERNILAIVPRHRGPGNRTLDFTAESLSFAVSMAQGYMSRLKPTPTQVYEDYEALLSKKNEQLLSEGKLTFHKFGKTKFFELIDALPAFDVMAERHGIDAAIKHFAPVLRSFDPTTLGERVEIDELKTDLSVVFALAGMLEGLDSDKIETLKKIRVWLVVAIEVTTRYVLAAKVATSANTQACLDMVRMIMTDKSELSELVGAQTPWLGHIKPTTLYADWGSAFIGDETHESLKALGIEITHPEPGKAKGRPHIESLFHTIGPLFTRFFDGRTFRSIKEKGDYDPKHHASLAASEFSEIIAYGISDMYNIRPHGALGGDSPHNVWVDTVEGMGWLRPPHAADQILAFGKKMTGTIGRYGIIKYGIPYSNDWLEDEHMHRGQRPINVIFDFGYVNSILVETRDGGWREIENKIDLPANLTEAEWTEARREVLAEKRERTKNSYPAMRDAIIRNRENGKAATLRAGLDPVAASPARLEKQRAELFRGFVASPPTGTPIPADTPVLPPPDNLRAGTVARPRPPELEPTPMPVRKSSKFNRKRDDDQ</sequence>
<dbReference type="EMBL" id="CP043499">
    <property type="protein sequence ID" value="QFY62695.1"/>
    <property type="molecule type" value="Genomic_DNA"/>
</dbReference>
<dbReference type="AlphaFoldDB" id="A0A5Q0CBH5"/>
<dbReference type="SUPFAM" id="SSF53098">
    <property type="entry name" value="Ribonuclease H-like"/>
    <property type="match status" value="1"/>
</dbReference>
<dbReference type="OrthoDB" id="5287589at2"/>
<dbReference type="InterPro" id="IPR012337">
    <property type="entry name" value="RNaseH-like_sf"/>
</dbReference>
<dbReference type="RefSeq" id="WP_153272683.1">
    <property type="nucleotide sequence ID" value="NZ_CP043499.1"/>
</dbReference>
<proteinExistence type="predicted"/>
<evidence type="ECO:0000313" key="4">
    <source>
        <dbReference type="Proteomes" id="UP000326881"/>
    </source>
</evidence>
<dbReference type="KEGG" id="rgr:FZ934_20155"/>
<dbReference type="Proteomes" id="UP000326881">
    <property type="component" value="Plasmid unnamed"/>
</dbReference>